<keyword evidence="3" id="KW-1185">Reference proteome</keyword>
<dbReference type="EMBL" id="BAABKI010000048">
    <property type="protein sequence ID" value="GAA5179271.1"/>
    <property type="molecule type" value="Genomic_DNA"/>
</dbReference>
<proteinExistence type="inferred from homology"/>
<reference evidence="3" key="1">
    <citation type="journal article" date="2019" name="Int. J. Syst. Evol. Microbiol.">
        <title>The Global Catalogue of Microorganisms (GCM) 10K type strain sequencing project: providing services to taxonomists for standard genome sequencing and annotation.</title>
        <authorList>
            <consortium name="The Broad Institute Genomics Platform"/>
            <consortium name="The Broad Institute Genome Sequencing Center for Infectious Disease"/>
            <person name="Wu L."/>
            <person name="Ma J."/>
        </authorList>
    </citation>
    <scope>NUCLEOTIDE SEQUENCE [LARGE SCALE GENOMIC DNA]</scope>
    <source>
        <strain evidence="3">JCM 18472</strain>
    </source>
</reference>
<dbReference type="Proteomes" id="UP001500074">
    <property type="component" value="Unassembled WGS sequence"/>
</dbReference>
<evidence type="ECO:0000313" key="2">
    <source>
        <dbReference type="EMBL" id="GAA5179271.1"/>
    </source>
</evidence>
<dbReference type="InterPro" id="IPR000760">
    <property type="entry name" value="Inositol_monophosphatase-like"/>
</dbReference>
<evidence type="ECO:0000256" key="1">
    <source>
        <dbReference type="ARBA" id="ARBA00009759"/>
    </source>
</evidence>
<dbReference type="Gene3D" id="3.40.190.80">
    <property type="match status" value="1"/>
</dbReference>
<dbReference type="PANTHER" id="PTHR20854">
    <property type="entry name" value="INOSITOL MONOPHOSPHATASE"/>
    <property type="match status" value="1"/>
</dbReference>
<sequence length="280" mass="30389">MTTASTITPSQQQQLIETVRHAARAEILPRFRNLSEDAIRSKSAPDDLVTDADQGAERMISQAIAELLPTATIIGEEAVAAGDAQLADIAGAELALIVDPVDGTWNFARGLNQFGVILAATSFGETIFGLLYDPLADDWVVARRGEGAFFGRPDGTQRRLSVSDTTDIAEMVGATSIRLFPKPQQYQLAATFPDVQRMMAFGCACHEYRTMAFGHVDFMLAGKLMPWDHAAGLMIHAEAGGYSALLDGTPYRPTIHQGTVLAASSRELWEALREKFTFLV</sequence>
<evidence type="ECO:0000313" key="3">
    <source>
        <dbReference type="Proteomes" id="UP001500074"/>
    </source>
</evidence>
<accession>A0ABP9RK14</accession>
<name>A0ABP9RK14_9GAMM</name>
<dbReference type="Gene3D" id="3.30.540.10">
    <property type="entry name" value="Fructose-1,6-Bisphosphatase, subunit A, domain 1"/>
    <property type="match status" value="1"/>
</dbReference>
<dbReference type="RefSeq" id="WP_031385036.1">
    <property type="nucleotide sequence ID" value="NZ_BAABKI010000048.1"/>
</dbReference>
<protein>
    <submittedName>
        <fullName evidence="2">Inositol monophosphatase family protein</fullName>
    </submittedName>
</protein>
<dbReference type="PRINTS" id="PR00377">
    <property type="entry name" value="IMPHPHTASES"/>
</dbReference>
<comment type="similarity">
    <text evidence="1">Belongs to the inositol monophosphatase superfamily.</text>
</comment>
<gene>
    <name evidence="2" type="ORF">GCM10023342_30820</name>
</gene>
<organism evidence="2 3">
    <name type="scientific">Modicisalibacter zincidurans</name>
    <dbReference type="NCBI Taxonomy" id="1178777"/>
    <lineage>
        <taxon>Bacteria</taxon>
        <taxon>Pseudomonadati</taxon>
        <taxon>Pseudomonadota</taxon>
        <taxon>Gammaproteobacteria</taxon>
        <taxon>Oceanospirillales</taxon>
        <taxon>Halomonadaceae</taxon>
        <taxon>Modicisalibacter</taxon>
    </lineage>
</organism>
<comment type="caution">
    <text evidence="2">The sequence shown here is derived from an EMBL/GenBank/DDBJ whole genome shotgun (WGS) entry which is preliminary data.</text>
</comment>
<dbReference type="Pfam" id="PF00459">
    <property type="entry name" value="Inositol_P"/>
    <property type="match status" value="1"/>
</dbReference>
<dbReference type="PANTHER" id="PTHR20854:SF4">
    <property type="entry name" value="INOSITOL-1-MONOPHOSPHATASE-RELATED"/>
    <property type="match status" value="1"/>
</dbReference>
<dbReference type="SUPFAM" id="SSF56655">
    <property type="entry name" value="Carbohydrate phosphatase"/>
    <property type="match status" value="1"/>
</dbReference>